<dbReference type="OrthoDB" id="295274at2759"/>
<sequence length="411" mass="44980">MSRYQSDGQFQTQSQHNSSPMPPSTMNDSAFEPSAAFMFGEDDEQFHAAMQRGLPPFSQNPGINNGLQPYYAMSATSDGDTPPSVISNPSLPQMMYTQPGEPSPLDGSWSEQMQMPLPMQALPQSRAQASGVMSKGGGSISQFGQITPPEETSSAEPAGRHDSVNAKEQATTSAKSERARNAANSRHSKAKRAKKESFSGRMESPLDGDDKREKYREKNRLAAAKCRAKKKNNTEDLEEAARIAGYQNIRLKQEARELRDEFSELRSLALMHDKTQGCNCSDMHAYNQNKAQEQVMAVRTAGHASDRIKRGSPSQDSIDSSVQSPVVGEDFSRSHSFSGGIPSFQKGHTARAHSLAGPAMSNSMMQGDSSQFAFDTQQDMAALDLIIEGNQANAQYGSYMQSYQDQEMGFQ</sequence>
<evidence type="ECO:0000256" key="3">
    <source>
        <dbReference type="ARBA" id="ARBA00023163"/>
    </source>
</evidence>
<evidence type="ECO:0000256" key="4">
    <source>
        <dbReference type="ARBA" id="ARBA00023242"/>
    </source>
</evidence>
<dbReference type="InterPro" id="IPR046347">
    <property type="entry name" value="bZIP_sf"/>
</dbReference>
<evidence type="ECO:0000256" key="1">
    <source>
        <dbReference type="ARBA" id="ARBA00004123"/>
    </source>
</evidence>
<keyword evidence="8" id="KW-1185">Reference proteome</keyword>
<evidence type="ECO:0000259" key="6">
    <source>
        <dbReference type="PROSITE" id="PS50217"/>
    </source>
</evidence>
<feature type="compositionally biased region" description="Polar residues" evidence="5">
    <location>
        <begin position="74"/>
        <end position="91"/>
    </location>
</feature>
<comment type="subcellular location">
    <subcellularLocation>
        <location evidence="1">Nucleus</location>
    </subcellularLocation>
</comment>
<keyword evidence="3" id="KW-0804">Transcription</keyword>
<dbReference type="SMART" id="SM00338">
    <property type="entry name" value="BRLZ"/>
    <property type="match status" value="1"/>
</dbReference>
<dbReference type="GO" id="GO:0005634">
    <property type="term" value="C:nucleus"/>
    <property type="evidence" value="ECO:0007669"/>
    <property type="project" value="UniProtKB-SubCell"/>
</dbReference>
<feature type="region of interest" description="Disordered" evidence="5">
    <location>
        <begin position="298"/>
        <end position="351"/>
    </location>
</feature>
<dbReference type="STRING" id="1047168.A0A0F4GY24"/>
<dbReference type="Proteomes" id="UP000033647">
    <property type="component" value="Unassembled WGS sequence"/>
</dbReference>
<gene>
    <name evidence="7" type="ORF">TI39_contig66g00017</name>
</gene>
<protein>
    <recommendedName>
        <fullName evidence="6">BZIP domain-containing protein</fullName>
    </recommendedName>
</protein>
<feature type="region of interest" description="Disordered" evidence="5">
    <location>
        <begin position="68"/>
        <end position="215"/>
    </location>
</feature>
<feature type="domain" description="BZIP" evidence="6">
    <location>
        <begin position="209"/>
        <end position="272"/>
    </location>
</feature>
<accession>A0A0F4GY24</accession>
<reference evidence="7 8" key="1">
    <citation type="submission" date="2015-03" db="EMBL/GenBank/DDBJ databases">
        <title>RNA-seq based gene annotation and comparative genomics of four Zymoseptoria species reveal species-specific pathogenicity related genes and transposable element activity.</title>
        <authorList>
            <person name="Grandaubert J."/>
            <person name="Bhattacharyya A."/>
            <person name="Stukenbrock E.H."/>
        </authorList>
    </citation>
    <scope>NUCLEOTIDE SEQUENCE [LARGE SCALE GENOMIC DNA]</scope>
    <source>
        <strain evidence="7 8">Zb18110</strain>
    </source>
</reference>
<keyword evidence="4" id="KW-0539">Nucleus</keyword>
<dbReference type="InterPro" id="IPR051027">
    <property type="entry name" value="bZIP_transcription_factors"/>
</dbReference>
<dbReference type="Gene3D" id="1.20.5.170">
    <property type="match status" value="1"/>
</dbReference>
<dbReference type="PANTHER" id="PTHR19304">
    <property type="entry name" value="CYCLIC-AMP RESPONSE ELEMENT BINDING PROTEIN"/>
    <property type="match status" value="1"/>
</dbReference>
<evidence type="ECO:0000256" key="2">
    <source>
        <dbReference type="ARBA" id="ARBA00023015"/>
    </source>
</evidence>
<keyword evidence="2" id="KW-0805">Transcription regulation</keyword>
<dbReference type="SUPFAM" id="SSF57959">
    <property type="entry name" value="Leucine zipper domain"/>
    <property type="match status" value="1"/>
</dbReference>
<evidence type="ECO:0000313" key="7">
    <source>
        <dbReference type="EMBL" id="KJY02312.1"/>
    </source>
</evidence>
<name>A0A0F4GY24_9PEZI</name>
<feature type="compositionally biased region" description="Polar residues" evidence="5">
    <location>
        <begin position="1"/>
        <end position="28"/>
    </location>
</feature>
<dbReference type="PROSITE" id="PS00036">
    <property type="entry name" value="BZIP_BASIC"/>
    <property type="match status" value="1"/>
</dbReference>
<comment type="caution">
    <text evidence="7">The sequence shown here is derived from an EMBL/GenBank/DDBJ whole genome shotgun (WGS) entry which is preliminary data.</text>
</comment>
<dbReference type="GO" id="GO:0003700">
    <property type="term" value="F:DNA-binding transcription factor activity"/>
    <property type="evidence" value="ECO:0007669"/>
    <property type="project" value="InterPro"/>
</dbReference>
<evidence type="ECO:0000256" key="5">
    <source>
        <dbReference type="SAM" id="MobiDB-lite"/>
    </source>
</evidence>
<proteinExistence type="predicted"/>
<feature type="region of interest" description="Disordered" evidence="5">
    <location>
        <begin position="1"/>
        <end position="41"/>
    </location>
</feature>
<dbReference type="Pfam" id="PF00170">
    <property type="entry name" value="bZIP_1"/>
    <property type="match status" value="1"/>
</dbReference>
<dbReference type="InterPro" id="IPR004827">
    <property type="entry name" value="bZIP"/>
</dbReference>
<dbReference type="AlphaFoldDB" id="A0A0F4GY24"/>
<dbReference type="PROSITE" id="PS50217">
    <property type="entry name" value="BZIP"/>
    <property type="match status" value="1"/>
</dbReference>
<feature type="compositionally biased region" description="Polar residues" evidence="5">
    <location>
        <begin position="140"/>
        <end position="155"/>
    </location>
</feature>
<feature type="compositionally biased region" description="Polar residues" evidence="5">
    <location>
        <begin position="312"/>
        <end position="324"/>
    </location>
</feature>
<organism evidence="7 8">
    <name type="scientific">Zymoseptoria brevis</name>
    <dbReference type="NCBI Taxonomy" id="1047168"/>
    <lineage>
        <taxon>Eukaryota</taxon>
        <taxon>Fungi</taxon>
        <taxon>Dikarya</taxon>
        <taxon>Ascomycota</taxon>
        <taxon>Pezizomycotina</taxon>
        <taxon>Dothideomycetes</taxon>
        <taxon>Dothideomycetidae</taxon>
        <taxon>Mycosphaerellales</taxon>
        <taxon>Mycosphaerellaceae</taxon>
        <taxon>Zymoseptoria</taxon>
    </lineage>
</organism>
<evidence type="ECO:0000313" key="8">
    <source>
        <dbReference type="Proteomes" id="UP000033647"/>
    </source>
</evidence>
<dbReference type="EMBL" id="LAFY01000063">
    <property type="protein sequence ID" value="KJY02312.1"/>
    <property type="molecule type" value="Genomic_DNA"/>
</dbReference>